<dbReference type="Proteomes" id="UP001303473">
    <property type="component" value="Unassembled WGS sequence"/>
</dbReference>
<reference evidence="3" key="1">
    <citation type="journal article" date="2023" name="Mol. Phylogenet. Evol.">
        <title>Genome-scale phylogeny and comparative genomics of the fungal order Sordariales.</title>
        <authorList>
            <person name="Hensen N."/>
            <person name="Bonometti L."/>
            <person name="Westerberg I."/>
            <person name="Brannstrom I.O."/>
            <person name="Guillou S."/>
            <person name="Cros-Aarteil S."/>
            <person name="Calhoun S."/>
            <person name="Haridas S."/>
            <person name="Kuo A."/>
            <person name="Mondo S."/>
            <person name="Pangilinan J."/>
            <person name="Riley R."/>
            <person name="LaButti K."/>
            <person name="Andreopoulos B."/>
            <person name="Lipzen A."/>
            <person name="Chen C."/>
            <person name="Yan M."/>
            <person name="Daum C."/>
            <person name="Ng V."/>
            <person name="Clum A."/>
            <person name="Steindorff A."/>
            <person name="Ohm R.A."/>
            <person name="Martin F."/>
            <person name="Silar P."/>
            <person name="Natvig D.O."/>
            <person name="Lalanne C."/>
            <person name="Gautier V."/>
            <person name="Ament-Velasquez S.L."/>
            <person name="Kruys A."/>
            <person name="Hutchinson M.I."/>
            <person name="Powell A.J."/>
            <person name="Barry K."/>
            <person name="Miller A.N."/>
            <person name="Grigoriev I.V."/>
            <person name="Debuchy R."/>
            <person name="Gladieux P."/>
            <person name="Hiltunen Thoren M."/>
            <person name="Johannesson H."/>
        </authorList>
    </citation>
    <scope>NUCLEOTIDE SEQUENCE [LARGE SCALE GENOMIC DNA]</scope>
    <source>
        <strain evidence="3">CBS 340.73</strain>
    </source>
</reference>
<dbReference type="EMBL" id="MU854246">
    <property type="protein sequence ID" value="KAK3933441.1"/>
    <property type="molecule type" value="Genomic_DNA"/>
</dbReference>
<organism evidence="2 3">
    <name type="scientific">Diplogelasinospora grovesii</name>
    <dbReference type="NCBI Taxonomy" id="303347"/>
    <lineage>
        <taxon>Eukaryota</taxon>
        <taxon>Fungi</taxon>
        <taxon>Dikarya</taxon>
        <taxon>Ascomycota</taxon>
        <taxon>Pezizomycotina</taxon>
        <taxon>Sordariomycetes</taxon>
        <taxon>Sordariomycetidae</taxon>
        <taxon>Sordariales</taxon>
        <taxon>Diplogelasinosporaceae</taxon>
        <taxon>Diplogelasinospora</taxon>
    </lineage>
</organism>
<evidence type="ECO:0000313" key="3">
    <source>
        <dbReference type="Proteomes" id="UP001303473"/>
    </source>
</evidence>
<feature type="compositionally biased region" description="Polar residues" evidence="1">
    <location>
        <begin position="384"/>
        <end position="395"/>
    </location>
</feature>
<evidence type="ECO:0000256" key="1">
    <source>
        <dbReference type="SAM" id="MobiDB-lite"/>
    </source>
</evidence>
<feature type="compositionally biased region" description="Polar residues" evidence="1">
    <location>
        <begin position="23"/>
        <end position="43"/>
    </location>
</feature>
<evidence type="ECO:0000313" key="2">
    <source>
        <dbReference type="EMBL" id="KAK3933441.1"/>
    </source>
</evidence>
<feature type="region of interest" description="Disordered" evidence="1">
    <location>
        <begin position="264"/>
        <end position="416"/>
    </location>
</feature>
<feature type="compositionally biased region" description="Acidic residues" evidence="1">
    <location>
        <begin position="72"/>
        <end position="81"/>
    </location>
</feature>
<keyword evidence="3" id="KW-1185">Reference proteome</keyword>
<feature type="region of interest" description="Disordered" evidence="1">
    <location>
        <begin position="430"/>
        <end position="534"/>
    </location>
</feature>
<protein>
    <submittedName>
        <fullName evidence="2">Uncharacterized protein</fullName>
    </submittedName>
</protein>
<proteinExistence type="predicted"/>
<feature type="non-terminal residue" evidence="2">
    <location>
        <position position="534"/>
    </location>
</feature>
<feature type="region of interest" description="Disordered" evidence="1">
    <location>
        <begin position="1"/>
        <end position="205"/>
    </location>
</feature>
<feature type="compositionally biased region" description="Basic and acidic residues" evidence="1">
    <location>
        <begin position="467"/>
        <end position="486"/>
    </location>
</feature>
<feature type="compositionally biased region" description="Polar residues" evidence="1">
    <location>
        <begin position="133"/>
        <end position="151"/>
    </location>
</feature>
<dbReference type="AlphaFoldDB" id="A0AAN6RYS2"/>
<accession>A0AAN6RYS2</accession>
<feature type="compositionally biased region" description="Basic and acidic residues" evidence="1">
    <location>
        <begin position="325"/>
        <end position="336"/>
    </location>
</feature>
<name>A0AAN6RYS2_9PEZI</name>
<comment type="caution">
    <text evidence="2">The sequence shown here is derived from an EMBL/GenBank/DDBJ whole genome shotgun (WGS) entry which is preliminary data.</text>
</comment>
<feature type="compositionally biased region" description="Polar residues" evidence="1">
    <location>
        <begin position="102"/>
        <end position="116"/>
    </location>
</feature>
<feature type="region of interest" description="Disordered" evidence="1">
    <location>
        <begin position="216"/>
        <end position="235"/>
    </location>
</feature>
<feature type="compositionally biased region" description="Basic and acidic residues" evidence="1">
    <location>
        <begin position="347"/>
        <end position="360"/>
    </location>
</feature>
<sequence length="534" mass="57679">MAYANLDNAVFWTPPPVAAGPKPSSQNRQKPSVQHSAASSESQSKPRRESEAQDAQCLGGSASEAIFISDNDSSDDEDDAQSDTTSPRVCKLPSSVKASLAKSGNASDPGSPSTAFESVDSGFREPSLAKMTPPSQQMSLYIQLPSPAQETTAASVPVSPRPPRRLSSPSPTPLQRDQSITNPVEDPTHKGGHASESSNTVCDMTDGEALRAVTERDLFGLRSNGPRQSSSRSLRCDKDACQESRPCNWCTRFPKLSAALKRSRKNCTNPCETSGEAEPLKAGAEPHCKKPVLDSIRPSHSPLYASSDDERETEHGPYGCQSHRRSLEHSYSHECDETSDLGPGHSRGLDDKGELNKDDTDIQSPAHKHRLNKAGMDDSARLRCSSQLSSQNNEGLHQEGLENTPYLSDDESHDFRGQHPNMIVAIQHLSRSQRHKDKAEPVLAVASNRLNGAGTRQLRPRVPKRASARDGDHPSVKGGPDKEGDGGVRPQARKRRTTVVRQSHSLNDACVEEDEDALMQGPGSNGGPDDVDSD</sequence>
<gene>
    <name evidence="2" type="ORF">QBC46DRAFT_414767</name>
</gene>